<evidence type="ECO:0000313" key="3">
    <source>
        <dbReference type="Proteomes" id="UP000029879"/>
    </source>
</evidence>
<proteinExistence type="predicted"/>
<keyword evidence="1" id="KW-0732">Signal</keyword>
<organism evidence="2 3">
    <name type="scientific">Xanthomonas cannabis pv. phaseoli</name>
    <dbReference type="NCBI Taxonomy" id="1885902"/>
    <lineage>
        <taxon>Bacteria</taxon>
        <taxon>Pseudomonadati</taxon>
        <taxon>Pseudomonadota</taxon>
        <taxon>Gammaproteobacteria</taxon>
        <taxon>Lysobacterales</taxon>
        <taxon>Lysobacteraceae</taxon>
        <taxon>Xanthomonas</taxon>
    </lineage>
</organism>
<gene>
    <name evidence="2" type="ORF">NC00_03530</name>
</gene>
<feature type="chain" id="PRO_5044235512" description="Lipoprotein" evidence="1">
    <location>
        <begin position="28"/>
        <end position="89"/>
    </location>
</feature>
<dbReference type="RefSeq" id="WP_047693533.1">
    <property type="nucleotide sequence ID" value="NZ_KN265463.1"/>
</dbReference>
<evidence type="ECO:0008006" key="4">
    <source>
        <dbReference type="Google" id="ProtNLM"/>
    </source>
</evidence>
<evidence type="ECO:0000256" key="1">
    <source>
        <dbReference type="SAM" id="SignalP"/>
    </source>
</evidence>
<feature type="signal peptide" evidence="1">
    <location>
        <begin position="1"/>
        <end position="27"/>
    </location>
</feature>
<protein>
    <recommendedName>
        <fullName evidence="4">Lipoprotein</fullName>
    </recommendedName>
</protein>
<sequence>MARDVAKIAAALAVLLMLGACSSKVDKARNEFVDSCSSGGGDKSICECAFDKLQSHYGEEGIVAMQSGGYPPPDFVDQLAKAAQQCRKR</sequence>
<accession>A0AB34PCN9</accession>
<dbReference type="EMBL" id="JRQI01000008">
    <property type="protein sequence ID" value="KGK59211.1"/>
    <property type="molecule type" value="Genomic_DNA"/>
</dbReference>
<dbReference type="PROSITE" id="PS51257">
    <property type="entry name" value="PROKAR_LIPOPROTEIN"/>
    <property type="match status" value="1"/>
</dbReference>
<dbReference type="Proteomes" id="UP000029879">
    <property type="component" value="Unassembled WGS sequence"/>
</dbReference>
<comment type="caution">
    <text evidence="2">The sequence shown here is derived from an EMBL/GenBank/DDBJ whole genome shotgun (WGS) entry which is preliminary data.</text>
</comment>
<evidence type="ECO:0000313" key="2">
    <source>
        <dbReference type="EMBL" id="KGK59211.1"/>
    </source>
</evidence>
<reference evidence="2 3" key="1">
    <citation type="submission" date="2014-10" db="EMBL/GenBank/DDBJ databases">
        <title>Genome sequence of a Xanthomonas strain that is pathogenic on beans.</title>
        <authorList>
            <person name="Aritua V."/>
            <person name="Sapp M."/>
            <person name="Harrison J."/>
            <person name="Smith J."/>
            <person name="Studholme D."/>
        </authorList>
    </citation>
    <scope>NUCLEOTIDE SEQUENCE [LARGE SCALE GENOMIC DNA]</scope>
    <source>
        <strain evidence="2 3">Nyagatare</strain>
    </source>
</reference>
<dbReference type="AlphaFoldDB" id="A0AB34PCN9"/>
<name>A0AB34PCN9_9XANT</name>